<feature type="domain" description="HTH lacI-type" evidence="4">
    <location>
        <begin position="5"/>
        <end position="59"/>
    </location>
</feature>
<dbReference type="InterPro" id="IPR046335">
    <property type="entry name" value="LacI/GalR-like_sensor"/>
</dbReference>
<comment type="caution">
    <text evidence="5">The sequence shown here is derived from an EMBL/GenBank/DDBJ whole genome shotgun (WGS) entry which is preliminary data.</text>
</comment>
<gene>
    <name evidence="5" type="ORF">SPF06_10525</name>
</gene>
<dbReference type="Gene3D" id="1.10.260.40">
    <property type="entry name" value="lambda repressor-like DNA-binding domains"/>
    <property type="match status" value="1"/>
</dbReference>
<dbReference type="CDD" id="cd06267">
    <property type="entry name" value="PBP1_LacI_sugar_binding-like"/>
    <property type="match status" value="1"/>
</dbReference>
<evidence type="ECO:0000256" key="1">
    <source>
        <dbReference type="ARBA" id="ARBA00023015"/>
    </source>
</evidence>
<keyword evidence="6" id="KW-1185">Reference proteome</keyword>
<keyword evidence="3" id="KW-0804">Transcription</keyword>
<dbReference type="PANTHER" id="PTHR30146:SF138">
    <property type="entry name" value="TRANSCRIPTIONAL REGULATORY PROTEIN"/>
    <property type="match status" value="1"/>
</dbReference>
<proteinExistence type="predicted"/>
<dbReference type="SUPFAM" id="SSF47413">
    <property type="entry name" value="lambda repressor-like DNA-binding domains"/>
    <property type="match status" value="1"/>
</dbReference>
<dbReference type="Pfam" id="PF13377">
    <property type="entry name" value="Peripla_BP_3"/>
    <property type="match status" value="1"/>
</dbReference>
<dbReference type="PROSITE" id="PS00356">
    <property type="entry name" value="HTH_LACI_1"/>
    <property type="match status" value="1"/>
</dbReference>
<dbReference type="Proteomes" id="UP001304769">
    <property type="component" value="Unassembled WGS sequence"/>
</dbReference>
<evidence type="ECO:0000313" key="5">
    <source>
        <dbReference type="EMBL" id="MEA5455155.1"/>
    </source>
</evidence>
<keyword evidence="1" id="KW-0805">Transcription regulation</keyword>
<keyword evidence="2 5" id="KW-0238">DNA-binding</keyword>
<dbReference type="InterPro" id="IPR010982">
    <property type="entry name" value="Lambda_DNA-bd_dom_sf"/>
</dbReference>
<sequence length="334" mass="35772">MNRRVTVRDVAAEAGVSQATASRVLAGNESVDPALARKVQEATRKLGYTANVMARALRTQHTGTIGVVVPSISNPYFISVVEALEGVLAETQRSLILCDARDSPAIEADRIALLLGRMVDGLIVIPVSATDSAEALRSASGQRPVLQFDRYVASAGTDFIGTDNRDGLRQMIEHVRALGCESFAYVGSRATTSTAVERLEAFRALASTPHLSEHWELLGEYNVDWGLEAGRRLLDSGALPDAIICSADLIAVGVLTVLKDAGVRVPDDVKVVSYDDSMMGRITSPTLTSVRQPVEEMAREAIRLLDGGPGQSSARKCIFTPQLIVRESTGAEPE</sequence>
<dbReference type="SMART" id="SM00354">
    <property type="entry name" value="HTH_LACI"/>
    <property type="match status" value="1"/>
</dbReference>
<evidence type="ECO:0000256" key="3">
    <source>
        <dbReference type="ARBA" id="ARBA00023163"/>
    </source>
</evidence>
<dbReference type="PANTHER" id="PTHR30146">
    <property type="entry name" value="LACI-RELATED TRANSCRIPTIONAL REPRESSOR"/>
    <property type="match status" value="1"/>
</dbReference>
<dbReference type="Pfam" id="PF00356">
    <property type="entry name" value="LacI"/>
    <property type="match status" value="1"/>
</dbReference>
<dbReference type="Gene3D" id="3.40.50.2300">
    <property type="match status" value="2"/>
</dbReference>
<dbReference type="CDD" id="cd01392">
    <property type="entry name" value="HTH_LacI"/>
    <property type="match status" value="1"/>
</dbReference>
<evidence type="ECO:0000256" key="2">
    <source>
        <dbReference type="ARBA" id="ARBA00023125"/>
    </source>
</evidence>
<evidence type="ECO:0000259" key="4">
    <source>
        <dbReference type="PROSITE" id="PS50932"/>
    </source>
</evidence>
<dbReference type="InterPro" id="IPR028082">
    <property type="entry name" value="Peripla_BP_I"/>
</dbReference>
<dbReference type="PROSITE" id="PS50932">
    <property type="entry name" value="HTH_LACI_2"/>
    <property type="match status" value="1"/>
</dbReference>
<name>A0ABU5T697_9MICC</name>
<reference evidence="5 6" key="1">
    <citation type="submission" date="2023-12" db="EMBL/GenBank/DDBJ databases">
        <title>Sinomonas terricola sp. nov, isolated from litchi orchard soil in Guangdong, PR China.</title>
        <authorList>
            <person name="Jiaxin W."/>
            <person name="Yang Z."/>
            <person name="Honghui Z."/>
        </authorList>
    </citation>
    <scope>NUCLEOTIDE SEQUENCE [LARGE SCALE GENOMIC DNA]</scope>
    <source>
        <strain evidence="5 6">JGH33</strain>
    </source>
</reference>
<organism evidence="5 6">
    <name type="scientific">Sinomonas terricola</name>
    <dbReference type="NCBI Taxonomy" id="3110330"/>
    <lineage>
        <taxon>Bacteria</taxon>
        <taxon>Bacillati</taxon>
        <taxon>Actinomycetota</taxon>
        <taxon>Actinomycetes</taxon>
        <taxon>Micrococcales</taxon>
        <taxon>Micrococcaceae</taxon>
        <taxon>Sinomonas</taxon>
    </lineage>
</organism>
<accession>A0ABU5T697</accession>
<dbReference type="RefSeq" id="WP_323279013.1">
    <property type="nucleotide sequence ID" value="NZ_JAYGGQ010000007.1"/>
</dbReference>
<protein>
    <submittedName>
        <fullName evidence="5">LacI family DNA-binding transcriptional regulator</fullName>
    </submittedName>
</protein>
<dbReference type="SUPFAM" id="SSF53822">
    <property type="entry name" value="Periplasmic binding protein-like I"/>
    <property type="match status" value="1"/>
</dbReference>
<dbReference type="EMBL" id="JAYGGQ010000007">
    <property type="protein sequence ID" value="MEA5455155.1"/>
    <property type="molecule type" value="Genomic_DNA"/>
</dbReference>
<dbReference type="InterPro" id="IPR000843">
    <property type="entry name" value="HTH_LacI"/>
</dbReference>
<dbReference type="GO" id="GO:0003677">
    <property type="term" value="F:DNA binding"/>
    <property type="evidence" value="ECO:0007669"/>
    <property type="project" value="UniProtKB-KW"/>
</dbReference>
<evidence type="ECO:0000313" key="6">
    <source>
        <dbReference type="Proteomes" id="UP001304769"/>
    </source>
</evidence>